<feature type="transmembrane region" description="Helical" evidence="6">
    <location>
        <begin position="210"/>
        <end position="228"/>
    </location>
</feature>
<evidence type="ECO:0000313" key="7">
    <source>
        <dbReference type="EMBL" id="QJR09321.1"/>
    </source>
</evidence>
<dbReference type="Pfam" id="PF02104">
    <property type="entry name" value="SURF1"/>
    <property type="match status" value="1"/>
</dbReference>
<gene>
    <name evidence="7" type="ORF">DSM104443_00359</name>
</gene>
<evidence type="ECO:0000256" key="1">
    <source>
        <dbReference type="ARBA" id="ARBA00004370"/>
    </source>
</evidence>
<sequence>MRIGAFHFTPRLVPTVAAVAMIALLVSLGRWQVARAGEKQARQALLEARMQEPVLRLSAPIADAAPVVYRHVAAEGRYVPEGQVFIDNRLHLGRAGFHVMTPLRLASGATVLVNRGWIARDAQYPKPPAVAVPEGRVTVAGLAATPPARYLELSTQTVSGNVWQNLSFARYREHVRIDVMPFEILVAPPAPGLAAVEEQPDAGVAKHQEYALTWFSLAVTVLVLWIVVNTKRIA</sequence>
<evidence type="ECO:0000256" key="4">
    <source>
        <dbReference type="ARBA" id="ARBA00022989"/>
    </source>
</evidence>
<dbReference type="InterPro" id="IPR002994">
    <property type="entry name" value="Surf1/Shy1"/>
</dbReference>
<evidence type="ECO:0000256" key="2">
    <source>
        <dbReference type="ARBA" id="ARBA00007165"/>
    </source>
</evidence>
<dbReference type="PANTHER" id="PTHR23427:SF2">
    <property type="entry name" value="SURFEIT LOCUS PROTEIN 1"/>
    <property type="match status" value="1"/>
</dbReference>
<evidence type="ECO:0000256" key="3">
    <source>
        <dbReference type="ARBA" id="ARBA00022692"/>
    </source>
</evidence>
<accession>A0A6M4GQ26</accession>
<keyword evidence="4 6" id="KW-1133">Transmembrane helix</keyword>
<comment type="subcellular location">
    <subcellularLocation>
        <location evidence="6">Cell membrane</location>
        <topology evidence="6">Multi-pass membrane protein</topology>
    </subcellularLocation>
    <subcellularLocation>
        <location evidence="1">Membrane</location>
    </subcellularLocation>
</comment>
<dbReference type="InterPro" id="IPR045214">
    <property type="entry name" value="Surf1/Surf4"/>
</dbReference>
<dbReference type="RefSeq" id="WP_171089018.1">
    <property type="nucleotide sequence ID" value="NZ_CP053069.1"/>
</dbReference>
<reference evidence="7 8" key="1">
    <citation type="submission" date="2020-04" db="EMBL/GenBank/DDBJ databases">
        <title>Usitatibacter rugosus gen. nov., sp. nov. and Usitatibacter palustris sp. nov., novel members of Usitatibacteraceae fam. nov. within the order Nitrosomonadales isolated from soil.</title>
        <authorList>
            <person name="Huber K.J."/>
            <person name="Neumann-Schaal M."/>
            <person name="Geppert A."/>
            <person name="Luckner M."/>
            <person name="Wanner G."/>
            <person name="Overmann J."/>
        </authorList>
    </citation>
    <scope>NUCLEOTIDE SEQUENCE [LARGE SCALE GENOMIC DNA]</scope>
    <source>
        <strain evidence="7 8">0125_3</strain>
    </source>
</reference>
<evidence type="ECO:0000256" key="5">
    <source>
        <dbReference type="ARBA" id="ARBA00023136"/>
    </source>
</evidence>
<protein>
    <recommendedName>
        <fullName evidence="6">SURF1-like protein</fullName>
    </recommendedName>
</protein>
<comment type="caution">
    <text evidence="6">Lacks conserved residue(s) required for the propagation of feature annotation.</text>
</comment>
<evidence type="ECO:0000313" key="8">
    <source>
        <dbReference type="Proteomes" id="UP000501534"/>
    </source>
</evidence>
<dbReference type="EMBL" id="CP053069">
    <property type="protein sequence ID" value="QJR09321.1"/>
    <property type="molecule type" value="Genomic_DNA"/>
</dbReference>
<proteinExistence type="inferred from homology"/>
<dbReference type="CDD" id="cd06662">
    <property type="entry name" value="SURF1"/>
    <property type="match status" value="1"/>
</dbReference>
<organism evidence="7 8">
    <name type="scientific">Usitatibacter rugosus</name>
    <dbReference type="NCBI Taxonomy" id="2732067"/>
    <lineage>
        <taxon>Bacteria</taxon>
        <taxon>Pseudomonadati</taxon>
        <taxon>Pseudomonadota</taxon>
        <taxon>Betaproteobacteria</taxon>
        <taxon>Nitrosomonadales</taxon>
        <taxon>Usitatibacteraceae</taxon>
        <taxon>Usitatibacter</taxon>
    </lineage>
</organism>
<dbReference type="Proteomes" id="UP000501534">
    <property type="component" value="Chromosome"/>
</dbReference>
<comment type="similarity">
    <text evidence="2 6">Belongs to the SURF1 family.</text>
</comment>
<keyword evidence="8" id="KW-1185">Reference proteome</keyword>
<dbReference type="AlphaFoldDB" id="A0A6M4GQ26"/>
<dbReference type="KEGG" id="uru:DSM104443_00359"/>
<dbReference type="GO" id="GO:0005886">
    <property type="term" value="C:plasma membrane"/>
    <property type="evidence" value="ECO:0007669"/>
    <property type="project" value="UniProtKB-SubCell"/>
</dbReference>
<name>A0A6M4GQ26_9PROT</name>
<dbReference type="PROSITE" id="PS50895">
    <property type="entry name" value="SURF1"/>
    <property type="match status" value="1"/>
</dbReference>
<keyword evidence="5 6" id="KW-0472">Membrane</keyword>
<dbReference type="PANTHER" id="PTHR23427">
    <property type="entry name" value="SURFEIT LOCUS PROTEIN"/>
    <property type="match status" value="1"/>
</dbReference>
<evidence type="ECO:0000256" key="6">
    <source>
        <dbReference type="RuleBase" id="RU363076"/>
    </source>
</evidence>
<keyword evidence="6" id="KW-1003">Cell membrane</keyword>
<keyword evidence="3 6" id="KW-0812">Transmembrane</keyword>